<keyword evidence="8" id="KW-1185">Reference proteome</keyword>
<reference evidence="7" key="1">
    <citation type="journal article" date="2023" name="BMC Genomics">
        <title>Chromosome-level genome assemblies of Cutaneotrichosporon spp. (Trichosporonales, Basidiomycota) reveal imbalanced evolution between nucleotide sequences and chromosome synteny.</title>
        <authorList>
            <person name="Kobayashi Y."/>
            <person name="Kayamori A."/>
            <person name="Aoki K."/>
            <person name="Shiwa Y."/>
            <person name="Matsutani M."/>
            <person name="Fujita N."/>
            <person name="Sugita T."/>
            <person name="Iwasaki W."/>
            <person name="Tanaka N."/>
            <person name="Takashima M."/>
        </authorList>
    </citation>
    <scope>NUCLEOTIDE SEQUENCE</scope>
    <source>
        <strain evidence="7">HIS016</strain>
    </source>
</reference>
<dbReference type="EC" id="4.2.1.130" evidence="1"/>
<dbReference type="GO" id="GO:0005737">
    <property type="term" value="C:cytoplasm"/>
    <property type="evidence" value="ECO:0007669"/>
    <property type="project" value="TreeGrafter"/>
</dbReference>
<sequence>MTKHIVHIVTNTAHYADASHATGLWLSELTHAWHEFAEKGYTQTLVSPKGGAVPLEPRSLKWPNLDSSARKWLDDPASMTLLQTTKTPGDVDPATVDALYFTGGHAVMYDFSDPDLAQLTRAVWEAGGVVASVCHGYCGLLDVTLADGSYLIAGRRMTGFSWCEEELAGVAKLVPYNAEERAKERGGKYEKNLVPFTSRAVVDGRLVTGQNPQSARATAVKVIEVLEGGKAGKGPKGEAKEKA</sequence>
<dbReference type="Pfam" id="PF01965">
    <property type="entry name" value="DJ-1_PfpI"/>
    <property type="match status" value="1"/>
</dbReference>
<comment type="catalytic activity">
    <reaction evidence="5">
        <text>methylglyoxal + H2O = (R)-lactate + H(+)</text>
        <dbReference type="Rhea" id="RHEA:27754"/>
        <dbReference type="ChEBI" id="CHEBI:15377"/>
        <dbReference type="ChEBI" id="CHEBI:15378"/>
        <dbReference type="ChEBI" id="CHEBI:16004"/>
        <dbReference type="ChEBI" id="CHEBI:17158"/>
        <dbReference type="EC" id="4.2.1.130"/>
    </reaction>
</comment>
<dbReference type="GO" id="GO:0019243">
    <property type="term" value="P:methylglyoxal catabolic process to D-lactate via S-lactoyl-glutathione"/>
    <property type="evidence" value="ECO:0007669"/>
    <property type="project" value="TreeGrafter"/>
</dbReference>
<evidence type="ECO:0000259" key="6">
    <source>
        <dbReference type="Pfam" id="PF01965"/>
    </source>
</evidence>
<evidence type="ECO:0000256" key="4">
    <source>
        <dbReference type="ARBA" id="ARBA00038493"/>
    </source>
</evidence>
<organism evidence="7 8">
    <name type="scientific">Cutaneotrichosporon spelunceum</name>
    <dbReference type="NCBI Taxonomy" id="1672016"/>
    <lineage>
        <taxon>Eukaryota</taxon>
        <taxon>Fungi</taxon>
        <taxon>Dikarya</taxon>
        <taxon>Basidiomycota</taxon>
        <taxon>Agaricomycotina</taxon>
        <taxon>Tremellomycetes</taxon>
        <taxon>Trichosporonales</taxon>
        <taxon>Trichosporonaceae</taxon>
        <taxon>Cutaneotrichosporon</taxon>
    </lineage>
</organism>
<reference evidence="7" key="2">
    <citation type="submission" date="2023-06" db="EMBL/GenBank/DDBJ databases">
        <authorList>
            <person name="Kobayashi Y."/>
            <person name="Kayamori A."/>
            <person name="Aoki K."/>
            <person name="Shiwa Y."/>
            <person name="Fujita N."/>
            <person name="Sugita T."/>
            <person name="Iwasaki W."/>
            <person name="Tanaka N."/>
            <person name="Takashima M."/>
        </authorList>
    </citation>
    <scope>NUCLEOTIDE SEQUENCE</scope>
    <source>
        <strain evidence="7">HIS016</strain>
    </source>
</reference>
<comment type="caution">
    <text evidence="7">The sequence shown here is derived from an EMBL/GenBank/DDBJ whole genome shotgun (WGS) entry which is preliminary data.</text>
</comment>
<accession>A0AAD3TSD4</accession>
<name>A0AAD3TSD4_9TREE</name>
<evidence type="ECO:0000313" key="8">
    <source>
        <dbReference type="Proteomes" id="UP001222932"/>
    </source>
</evidence>
<evidence type="ECO:0000256" key="2">
    <source>
        <dbReference type="ARBA" id="ARBA00023016"/>
    </source>
</evidence>
<evidence type="ECO:0000256" key="3">
    <source>
        <dbReference type="ARBA" id="ARBA00023239"/>
    </source>
</evidence>
<dbReference type="InterPro" id="IPR002818">
    <property type="entry name" value="DJ-1/PfpI"/>
</dbReference>
<dbReference type="CDD" id="cd03141">
    <property type="entry name" value="GATase1_Hsp31_like"/>
    <property type="match status" value="1"/>
</dbReference>
<dbReference type="PANTHER" id="PTHR48094:SF11">
    <property type="entry name" value="GLUTATHIONE-INDEPENDENT GLYOXALASE HSP31-RELATED"/>
    <property type="match status" value="1"/>
</dbReference>
<proteinExistence type="inferred from homology"/>
<gene>
    <name evidence="7" type="ORF">CspeluHIS016_0210940</name>
</gene>
<dbReference type="Proteomes" id="UP001222932">
    <property type="component" value="Unassembled WGS sequence"/>
</dbReference>
<dbReference type="SUPFAM" id="SSF52317">
    <property type="entry name" value="Class I glutamine amidotransferase-like"/>
    <property type="match status" value="1"/>
</dbReference>
<dbReference type="GO" id="GO:0019172">
    <property type="term" value="F:glyoxalase III activity"/>
    <property type="evidence" value="ECO:0007669"/>
    <property type="project" value="UniProtKB-EC"/>
</dbReference>
<comment type="similarity">
    <text evidence="4">Belongs to the peptidase C56 family. HSP31-like subfamily.</text>
</comment>
<dbReference type="Gene3D" id="3.40.50.880">
    <property type="match status" value="1"/>
</dbReference>
<dbReference type="AlphaFoldDB" id="A0AAD3TSD4"/>
<evidence type="ECO:0000256" key="5">
    <source>
        <dbReference type="ARBA" id="ARBA00048082"/>
    </source>
</evidence>
<dbReference type="InterPro" id="IPR029062">
    <property type="entry name" value="Class_I_gatase-like"/>
</dbReference>
<evidence type="ECO:0000313" key="7">
    <source>
        <dbReference type="EMBL" id="GMK56038.1"/>
    </source>
</evidence>
<protein>
    <recommendedName>
        <fullName evidence="1">D-lactate dehydratase</fullName>
        <ecNumber evidence="1">4.2.1.130</ecNumber>
    </recommendedName>
</protein>
<feature type="domain" description="DJ-1/PfpI" evidence="6">
    <location>
        <begin position="27"/>
        <end position="224"/>
    </location>
</feature>
<evidence type="ECO:0000256" key="1">
    <source>
        <dbReference type="ARBA" id="ARBA00013134"/>
    </source>
</evidence>
<dbReference type="PANTHER" id="PTHR48094">
    <property type="entry name" value="PROTEIN/NUCLEIC ACID DEGLYCASE DJ-1-RELATED"/>
    <property type="match status" value="1"/>
</dbReference>
<keyword evidence="2" id="KW-0346">Stress response</keyword>
<dbReference type="InterPro" id="IPR050325">
    <property type="entry name" value="Prot/Nucl_acid_deglycase"/>
</dbReference>
<dbReference type="EMBL" id="BTCM01000002">
    <property type="protein sequence ID" value="GMK56038.1"/>
    <property type="molecule type" value="Genomic_DNA"/>
</dbReference>
<keyword evidence="3" id="KW-0456">Lyase</keyword>